<gene>
    <name evidence="1" type="ORF">Q609_ECAC01372G0003</name>
</gene>
<evidence type="ECO:0000313" key="1">
    <source>
        <dbReference type="EMBL" id="ETJ24664.1"/>
    </source>
</evidence>
<organism evidence="1 2">
    <name type="scientific">Escherichia coli DORA_A_5_14_21</name>
    <dbReference type="NCBI Taxonomy" id="1403943"/>
    <lineage>
        <taxon>Bacteria</taxon>
        <taxon>Pseudomonadati</taxon>
        <taxon>Pseudomonadota</taxon>
        <taxon>Gammaproteobacteria</taxon>
        <taxon>Enterobacterales</taxon>
        <taxon>Enterobacteriaceae</taxon>
        <taxon>Escherichia</taxon>
    </lineage>
</organism>
<dbReference type="Proteomes" id="UP000018853">
    <property type="component" value="Unassembled WGS sequence"/>
</dbReference>
<sequence length="100" mass="10925">MQVEFVRGAGGNIVFIIAHQRLQTFYLRDFCHVQCFATGVGTHPGRGENAGLMGDGAGGITGMFQRMPDRLQKQALLRVHRLRFLSRIAKQGGVEAVGVV</sequence>
<name>W1X7A4_ECOLX</name>
<accession>W1X7A4</accession>
<protein>
    <submittedName>
        <fullName evidence="1">Uncharacterized protein</fullName>
    </submittedName>
</protein>
<comment type="caution">
    <text evidence="1">The sequence shown here is derived from an EMBL/GenBank/DDBJ whole genome shotgun (WGS) entry which is preliminary data.</text>
</comment>
<proteinExistence type="predicted"/>
<reference evidence="1 2" key="1">
    <citation type="submission" date="2013-12" db="EMBL/GenBank/DDBJ databases">
        <title>A Varibaculum cambriense genome reconstructed from a premature infant gut community with otherwise low bacterial novelty that shifts toward anaerobic metabolism during the third week of life.</title>
        <authorList>
            <person name="Brown C.T."/>
            <person name="Sharon I."/>
            <person name="Thomas B.C."/>
            <person name="Castelle C.J."/>
            <person name="Morowitz M.J."/>
            <person name="Banfield J.F."/>
        </authorList>
    </citation>
    <scope>NUCLEOTIDE SEQUENCE [LARGE SCALE GENOMIC DNA]</scope>
    <source>
        <strain evidence="2">DORA_A_5_14_21</strain>
    </source>
</reference>
<dbReference type="AlphaFoldDB" id="W1X7A4"/>
<evidence type="ECO:0000313" key="2">
    <source>
        <dbReference type="Proteomes" id="UP000018853"/>
    </source>
</evidence>
<dbReference type="EMBL" id="AZLZ01001372">
    <property type="protein sequence ID" value="ETJ24664.1"/>
    <property type="molecule type" value="Genomic_DNA"/>
</dbReference>